<dbReference type="RefSeq" id="XP_001888558.1">
    <property type="nucleotide sequence ID" value="XM_001888523.1"/>
</dbReference>
<evidence type="ECO:0000313" key="2">
    <source>
        <dbReference type="Proteomes" id="UP000001194"/>
    </source>
</evidence>
<gene>
    <name evidence="1" type="ORF">LACBIDRAFT_313014</name>
</gene>
<dbReference type="KEGG" id="lbc:LACBIDRAFT_313014"/>
<reference evidence="1 2" key="1">
    <citation type="journal article" date="2008" name="Nature">
        <title>The genome of Laccaria bicolor provides insights into mycorrhizal symbiosis.</title>
        <authorList>
            <person name="Martin F."/>
            <person name="Aerts A."/>
            <person name="Ahren D."/>
            <person name="Brun A."/>
            <person name="Danchin E.G.J."/>
            <person name="Duchaussoy F."/>
            <person name="Gibon J."/>
            <person name="Kohler A."/>
            <person name="Lindquist E."/>
            <person name="Pereda V."/>
            <person name="Salamov A."/>
            <person name="Shapiro H.J."/>
            <person name="Wuyts J."/>
            <person name="Blaudez D."/>
            <person name="Buee M."/>
            <person name="Brokstein P."/>
            <person name="Canbaeck B."/>
            <person name="Cohen D."/>
            <person name="Courty P.E."/>
            <person name="Coutinho P.M."/>
            <person name="Delaruelle C."/>
            <person name="Detter J.C."/>
            <person name="Deveau A."/>
            <person name="DiFazio S."/>
            <person name="Duplessis S."/>
            <person name="Fraissinet-Tachet L."/>
            <person name="Lucic E."/>
            <person name="Frey-Klett P."/>
            <person name="Fourrey C."/>
            <person name="Feussner I."/>
            <person name="Gay G."/>
            <person name="Grimwood J."/>
            <person name="Hoegger P.J."/>
            <person name="Jain P."/>
            <person name="Kilaru S."/>
            <person name="Labbe J."/>
            <person name="Lin Y.C."/>
            <person name="Legue V."/>
            <person name="Le Tacon F."/>
            <person name="Marmeisse R."/>
            <person name="Melayah D."/>
            <person name="Montanini B."/>
            <person name="Muratet M."/>
            <person name="Nehls U."/>
            <person name="Niculita-Hirzel H."/>
            <person name="Oudot-Le Secq M.P."/>
            <person name="Peter M."/>
            <person name="Quesneville H."/>
            <person name="Rajashekar B."/>
            <person name="Reich M."/>
            <person name="Rouhier N."/>
            <person name="Schmutz J."/>
            <person name="Yin T."/>
            <person name="Chalot M."/>
            <person name="Henrissat B."/>
            <person name="Kuees U."/>
            <person name="Lucas S."/>
            <person name="Van de Peer Y."/>
            <person name="Podila G.K."/>
            <person name="Polle A."/>
            <person name="Pukkila P.J."/>
            <person name="Richardson P.M."/>
            <person name="Rouze P."/>
            <person name="Sanders I.R."/>
            <person name="Stajich J.E."/>
            <person name="Tunlid A."/>
            <person name="Tuskan G."/>
            <person name="Grigoriev I.V."/>
        </authorList>
    </citation>
    <scope>NUCLEOTIDE SEQUENCE [LARGE SCALE GENOMIC DNA]</scope>
    <source>
        <strain evidence="2">S238N-H82 / ATCC MYA-4686</strain>
    </source>
</reference>
<dbReference type="HOGENOM" id="CLU_2794379_0_0_1"/>
<dbReference type="AlphaFoldDB" id="B0DXC4"/>
<keyword evidence="2" id="KW-1185">Reference proteome</keyword>
<dbReference type="EMBL" id="DS547146">
    <property type="protein sequence ID" value="EDR00766.1"/>
    <property type="molecule type" value="Genomic_DNA"/>
</dbReference>
<dbReference type="InParanoid" id="B0DXC4"/>
<sequence>MGMMVGVLRLTNKWAKRQFKECCGEKKVVDAFTFGYSHRHRQRGGERKKKTASFIIWLHNEKKMVVHM</sequence>
<name>B0DXC4_LACBS</name>
<evidence type="ECO:0000313" key="1">
    <source>
        <dbReference type="EMBL" id="EDR00766.1"/>
    </source>
</evidence>
<proteinExistence type="predicted"/>
<protein>
    <submittedName>
        <fullName evidence="1">Predicted protein</fullName>
    </submittedName>
</protein>
<organism evidence="2">
    <name type="scientific">Laccaria bicolor (strain S238N-H82 / ATCC MYA-4686)</name>
    <name type="common">Bicoloured deceiver</name>
    <name type="synonym">Laccaria laccata var. bicolor</name>
    <dbReference type="NCBI Taxonomy" id="486041"/>
    <lineage>
        <taxon>Eukaryota</taxon>
        <taxon>Fungi</taxon>
        <taxon>Dikarya</taxon>
        <taxon>Basidiomycota</taxon>
        <taxon>Agaricomycotina</taxon>
        <taxon>Agaricomycetes</taxon>
        <taxon>Agaricomycetidae</taxon>
        <taxon>Agaricales</taxon>
        <taxon>Agaricineae</taxon>
        <taxon>Hydnangiaceae</taxon>
        <taxon>Laccaria</taxon>
    </lineage>
</organism>
<dbReference type="GeneID" id="6084217"/>
<accession>B0DXC4</accession>
<dbReference type="Proteomes" id="UP000001194">
    <property type="component" value="Unassembled WGS sequence"/>
</dbReference>